<keyword evidence="2" id="KW-0812">Transmembrane</keyword>
<dbReference type="CDD" id="cd03784">
    <property type="entry name" value="GT1_Gtf-like"/>
    <property type="match status" value="1"/>
</dbReference>
<sequence>MKSAINDVRINLMGLEVMSPAWWLSQYNRMGVPCSYLWSPRLLPKPGDWADNVRVTGFVFEEVPEGFAPPADLVAFLEAKASPPVYVGFGSMSFANAKAVFENVFEALRRIGARAVVCTGWSKVEGGIKGEEGRVFVVDEVPHAWLFPRVRAVVCHGGAGTTAMALRCGRPTLIVPVAGDQPLWGSRVSAAGFGVAEADAGKFEKGIRELLGPGYAAAAERLAEGIAAERPGEEVCVEEILGTARVYEVQGRCDFYGGRPAVWRTGRGDKVSAVAAHVLVEAGRLGWGDLRALEVVKWPDLVSPGDPVTGVVLGAQQALGSCVADVKAKDWGRLGAHVLRAPLTILAAVAFGLFNLLDFILYELGSPFHPKLYASNPRLYTYPQMLGFLLSAPLVEIGSVVGQPARLARQGRRGMPRVVLEVLLAILRVLIALFNLPVGFAGITLRHVDVSWAKAMGERPVADVVAEARIRQGRVEAERLSVEGAEGGRDVVGGILKRWDGRRGA</sequence>
<evidence type="ECO:0000313" key="4">
    <source>
        <dbReference type="EMBL" id="OLN85593.1"/>
    </source>
</evidence>
<name>A0A1Q8RN33_9PEZI</name>
<dbReference type="Pfam" id="PF06722">
    <property type="entry name" value="EryCIII-like_C"/>
    <property type="match status" value="1"/>
</dbReference>
<feature type="domain" description="Erythromycin biosynthesis protein CIII-like C-terminal" evidence="3">
    <location>
        <begin position="134"/>
        <end position="236"/>
    </location>
</feature>
<protein>
    <submittedName>
        <fullName evidence="4">Sterol 3-beta-glucosyltransferase UGT80A2-like protein 1</fullName>
    </submittedName>
</protein>
<dbReference type="OrthoDB" id="5835829at2759"/>
<keyword evidence="2" id="KW-0472">Membrane</keyword>
<keyword evidence="1 4" id="KW-0808">Transferase</keyword>
<dbReference type="Proteomes" id="UP000186583">
    <property type="component" value="Unassembled WGS sequence"/>
</dbReference>
<accession>A0A1Q8RN33</accession>
<dbReference type="EMBL" id="MPGH01000162">
    <property type="protein sequence ID" value="OLN85593.1"/>
    <property type="molecule type" value="Genomic_DNA"/>
</dbReference>
<dbReference type="AlphaFoldDB" id="A0A1Q8RN33"/>
<gene>
    <name evidence="4" type="ORF">CCHL11_05771</name>
</gene>
<dbReference type="PANTHER" id="PTHR48050:SF13">
    <property type="entry name" value="STEROL 3-BETA-GLUCOSYLTRANSFERASE UGT80A2"/>
    <property type="match status" value="1"/>
</dbReference>
<dbReference type="PANTHER" id="PTHR48050">
    <property type="entry name" value="STEROL 3-BETA-GLUCOSYLTRANSFERASE"/>
    <property type="match status" value="1"/>
</dbReference>
<evidence type="ECO:0000256" key="2">
    <source>
        <dbReference type="SAM" id="Phobius"/>
    </source>
</evidence>
<evidence type="ECO:0000259" key="3">
    <source>
        <dbReference type="Pfam" id="PF06722"/>
    </source>
</evidence>
<feature type="transmembrane region" description="Helical" evidence="2">
    <location>
        <begin position="422"/>
        <end position="443"/>
    </location>
</feature>
<dbReference type="Gene3D" id="3.40.50.2000">
    <property type="entry name" value="Glycogen Phosphorylase B"/>
    <property type="match status" value="1"/>
</dbReference>
<dbReference type="FunFam" id="3.40.50.2000:FF:000009">
    <property type="entry name" value="Sterol 3-beta-glucosyltransferase UGT80A2"/>
    <property type="match status" value="1"/>
</dbReference>
<dbReference type="InterPro" id="IPR002213">
    <property type="entry name" value="UDP_glucos_trans"/>
</dbReference>
<reference evidence="4 5" key="1">
    <citation type="submission" date="2016-11" db="EMBL/GenBank/DDBJ databases">
        <title>Draft Genome Assembly of Colletotrichum chlorophyti a pathogen of herbaceous plants.</title>
        <authorList>
            <person name="Gan P."/>
            <person name="Narusaka M."/>
            <person name="Tsushima A."/>
            <person name="Narusaka Y."/>
            <person name="Takano Y."/>
            <person name="Shirasu K."/>
        </authorList>
    </citation>
    <scope>NUCLEOTIDE SEQUENCE [LARGE SCALE GENOMIC DNA]</scope>
    <source>
        <strain evidence="4 5">NTL11</strain>
    </source>
</reference>
<dbReference type="SUPFAM" id="SSF53756">
    <property type="entry name" value="UDP-Glycosyltransferase/glycogen phosphorylase"/>
    <property type="match status" value="1"/>
</dbReference>
<comment type="caution">
    <text evidence="4">The sequence shown here is derived from an EMBL/GenBank/DDBJ whole genome shotgun (WGS) entry which is preliminary data.</text>
</comment>
<organism evidence="4 5">
    <name type="scientific">Colletotrichum chlorophyti</name>
    <dbReference type="NCBI Taxonomy" id="708187"/>
    <lineage>
        <taxon>Eukaryota</taxon>
        <taxon>Fungi</taxon>
        <taxon>Dikarya</taxon>
        <taxon>Ascomycota</taxon>
        <taxon>Pezizomycotina</taxon>
        <taxon>Sordariomycetes</taxon>
        <taxon>Hypocreomycetidae</taxon>
        <taxon>Glomerellales</taxon>
        <taxon>Glomerellaceae</taxon>
        <taxon>Colletotrichum</taxon>
    </lineage>
</organism>
<evidence type="ECO:0000256" key="1">
    <source>
        <dbReference type="ARBA" id="ARBA00022679"/>
    </source>
</evidence>
<feature type="transmembrane region" description="Helical" evidence="2">
    <location>
        <begin position="343"/>
        <end position="362"/>
    </location>
</feature>
<keyword evidence="2" id="KW-1133">Transmembrane helix</keyword>
<keyword evidence="5" id="KW-1185">Reference proteome</keyword>
<dbReference type="GO" id="GO:0016906">
    <property type="term" value="F:sterol 3-beta-glucosyltransferase activity"/>
    <property type="evidence" value="ECO:0007669"/>
    <property type="project" value="UniProtKB-ARBA"/>
</dbReference>
<feature type="transmembrane region" description="Helical" evidence="2">
    <location>
        <begin position="382"/>
        <end position="401"/>
    </location>
</feature>
<dbReference type="InterPro" id="IPR050426">
    <property type="entry name" value="Glycosyltransferase_28"/>
</dbReference>
<dbReference type="InterPro" id="IPR010610">
    <property type="entry name" value="EryCIII-like_C"/>
</dbReference>
<evidence type="ECO:0000313" key="5">
    <source>
        <dbReference type="Proteomes" id="UP000186583"/>
    </source>
</evidence>
<proteinExistence type="predicted"/>